<dbReference type="KEGG" id="pbf:CFX0092_A2299"/>
<dbReference type="PANTHER" id="PTHR12526:SF510">
    <property type="entry name" value="D-INOSITOL 3-PHOSPHATE GLYCOSYLTRANSFERASE"/>
    <property type="match status" value="1"/>
</dbReference>
<accession>A0A170PH99</accession>
<evidence type="ECO:0000259" key="3">
    <source>
        <dbReference type="Pfam" id="PF00534"/>
    </source>
</evidence>
<evidence type="ECO:0000313" key="6">
    <source>
        <dbReference type="Proteomes" id="UP000215027"/>
    </source>
</evidence>
<organism evidence="5 6">
    <name type="scientific">Candidatus Promineifilum breve</name>
    <dbReference type="NCBI Taxonomy" id="1806508"/>
    <lineage>
        <taxon>Bacteria</taxon>
        <taxon>Bacillati</taxon>
        <taxon>Chloroflexota</taxon>
        <taxon>Ardenticatenia</taxon>
        <taxon>Candidatus Promineifilales</taxon>
        <taxon>Candidatus Promineifilaceae</taxon>
        <taxon>Candidatus Promineifilum</taxon>
    </lineage>
</organism>
<reference evidence="5" key="1">
    <citation type="submission" date="2016-01" db="EMBL/GenBank/DDBJ databases">
        <authorList>
            <person name="Mcilroy J.S."/>
            <person name="Karst M S."/>
            <person name="Albertsen M."/>
        </authorList>
    </citation>
    <scope>NUCLEOTIDE SEQUENCE</scope>
    <source>
        <strain evidence="5">Cfx-K</strain>
    </source>
</reference>
<sequence>MTHAAPLRVLVPGLAWPPETFLARLFRGLAARGIRLTLIAPQPPDSAWRAIPNVEVRVIPRWDGSAPRRLWQLGGRLGDAALQAGETRRLVAAARSAPGDGRPLERLYAWLPFSGGEWDVVYFPWNTAAIAYWPLLDGRPSVISCRGAQINIAPLNPERATLRDGLKMTFAKATAVHCVSEAIRREAAQYGLDEARAVVIRPAVDPDVFRPGGAERANGTPLRVISTGSVIWRKGYEYALSAVRELVERGVAVRYDIIGDGEEQQRLLYTIDDLGLGDVVHWHGRLRPDEVLARLQAADVFLLTSLSEGISNAVLEGMACGLPVVTTDVGGMAEAVTDGVEGFLVPPRDPAATAGALYRLWAQPELRRTMGAAGRRRVQRDFALDDQIDAFAGLLRRAGGGQ</sequence>
<feature type="domain" description="Glycosyltransferase subfamily 4-like N-terminal" evidence="4">
    <location>
        <begin position="19"/>
        <end position="207"/>
    </location>
</feature>
<dbReference type="RefSeq" id="WP_095043562.1">
    <property type="nucleotide sequence ID" value="NZ_LN890655.1"/>
</dbReference>
<dbReference type="Pfam" id="PF00534">
    <property type="entry name" value="Glycos_transf_1"/>
    <property type="match status" value="1"/>
</dbReference>
<dbReference type="AlphaFoldDB" id="A0A170PH99"/>
<feature type="domain" description="Glycosyl transferase family 1" evidence="3">
    <location>
        <begin position="216"/>
        <end position="377"/>
    </location>
</feature>
<proteinExistence type="predicted"/>
<dbReference type="Gene3D" id="3.40.50.2000">
    <property type="entry name" value="Glycogen Phosphorylase B"/>
    <property type="match status" value="2"/>
</dbReference>
<gene>
    <name evidence="5" type="ORF">CFX0092_A2299</name>
</gene>
<evidence type="ECO:0000313" key="5">
    <source>
        <dbReference type="EMBL" id="CUS04177.2"/>
    </source>
</evidence>
<dbReference type="CDD" id="cd03801">
    <property type="entry name" value="GT4_PimA-like"/>
    <property type="match status" value="1"/>
</dbReference>
<dbReference type="EC" id="2.4.-.-" evidence="5"/>
<keyword evidence="1 5" id="KW-0328">Glycosyltransferase</keyword>
<dbReference type="SUPFAM" id="SSF53756">
    <property type="entry name" value="UDP-Glycosyltransferase/glycogen phosphorylase"/>
    <property type="match status" value="1"/>
</dbReference>
<keyword evidence="2 5" id="KW-0808">Transferase</keyword>
<dbReference type="InterPro" id="IPR028098">
    <property type="entry name" value="Glyco_trans_4-like_N"/>
</dbReference>
<evidence type="ECO:0000256" key="2">
    <source>
        <dbReference type="ARBA" id="ARBA00022679"/>
    </source>
</evidence>
<protein>
    <submittedName>
        <fullName evidence="5">Glycosyltransferase</fullName>
        <ecNumber evidence="5">2.4.-.-</ecNumber>
    </submittedName>
</protein>
<dbReference type="InterPro" id="IPR001296">
    <property type="entry name" value="Glyco_trans_1"/>
</dbReference>
<evidence type="ECO:0000256" key="1">
    <source>
        <dbReference type="ARBA" id="ARBA00022676"/>
    </source>
</evidence>
<name>A0A170PH99_9CHLR</name>
<keyword evidence="6" id="KW-1185">Reference proteome</keyword>
<dbReference type="OrthoDB" id="9806653at2"/>
<dbReference type="Pfam" id="PF13439">
    <property type="entry name" value="Glyco_transf_4"/>
    <property type="match status" value="1"/>
</dbReference>
<dbReference type="Proteomes" id="UP000215027">
    <property type="component" value="Chromosome I"/>
</dbReference>
<dbReference type="PANTHER" id="PTHR12526">
    <property type="entry name" value="GLYCOSYLTRANSFERASE"/>
    <property type="match status" value="1"/>
</dbReference>
<dbReference type="EMBL" id="LN890655">
    <property type="protein sequence ID" value="CUS04177.2"/>
    <property type="molecule type" value="Genomic_DNA"/>
</dbReference>
<evidence type="ECO:0000259" key="4">
    <source>
        <dbReference type="Pfam" id="PF13439"/>
    </source>
</evidence>
<dbReference type="GO" id="GO:0016757">
    <property type="term" value="F:glycosyltransferase activity"/>
    <property type="evidence" value="ECO:0007669"/>
    <property type="project" value="UniProtKB-KW"/>
</dbReference>